<sequence length="298" mass="33251">MVATLLKGEAVVEDIEKWCAKIGHDESNNGDYDNVQPVMAVVWFDTDSYAAEYVRVKADVAAKAGVGYWVYRMPDTAATDEVIAHVQELNRDDRIHGILIQRPVPHYLSQERIMGSVSKAKHIEEYTGGQPDNIASDAMVRLISKYNRQDLLKTGRVRIAGHGNIVTDEFIDEMRRTYPRVRTSPDWPVPKLDAERESMLEADGGIKDTVLITELQHGGGYITPAMVGPRVEMIIDLGFHIVKEAKMGDADPELLERDGLAISPTPGGMLPVLIWVMMERTIKAKMAKSQNSWGCMCQ</sequence>
<keyword evidence="2" id="KW-1185">Reference proteome</keyword>
<comment type="caution">
    <text evidence="1">The sequence shown here is derived from an EMBL/GenBank/DDBJ whole genome shotgun (WGS) entry which is preliminary data.</text>
</comment>
<dbReference type="EMBL" id="CM047945">
    <property type="protein sequence ID" value="KAI9898732.1"/>
    <property type="molecule type" value="Genomic_DNA"/>
</dbReference>
<name>A0ACC0UX63_9HYPO</name>
<evidence type="ECO:0000313" key="2">
    <source>
        <dbReference type="Proteomes" id="UP001163324"/>
    </source>
</evidence>
<accession>A0ACC0UX63</accession>
<organism evidence="1 2">
    <name type="scientific">Trichothecium roseum</name>
    <dbReference type="NCBI Taxonomy" id="47278"/>
    <lineage>
        <taxon>Eukaryota</taxon>
        <taxon>Fungi</taxon>
        <taxon>Dikarya</taxon>
        <taxon>Ascomycota</taxon>
        <taxon>Pezizomycotina</taxon>
        <taxon>Sordariomycetes</taxon>
        <taxon>Hypocreomycetidae</taxon>
        <taxon>Hypocreales</taxon>
        <taxon>Hypocreales incertae sedis</taxon>
        <taxon>Trichothecium</taxon>
    </lineage>
</organism>
<gene>
    <name evidence="1" type="ORF">N3K66_007092</name>
</gene>
<evidence type="ECO:0000313" key="1">
    <source>
        <dbReference type="EMBL" id="KAI9898732.1"/>
    </source>
</evidence>
<proteinExistence type="predicted"/>
<dbReference type="Proteomes" id="UP001163324">
    <property type="component" value="Chromosome 6"/>
</dbReference>
<protein>
    <submittedName>
        <fullName evidence="1">Uncharacterized protein</fullName>
    </submittedName>
</protein>
<reference evidence="1" key="1">
    <citation type="submission" date="2022-10" db="EMBL/GenBank/DDBJ databases">
        <title>Complete Genome of Trichothecium roseum strain YXFP-22015, a Plant Pathogen Isolated from Citrus.</title>
        <authorList>
            <person name="Wang Y."/>
            <person name="Zhu L."/>
        </authorList>
    </citation>
    <scope>NUCLEOTIDE SEQUENCE</scope>
    <source>
        <strain evidence="1">YXFP-22015</strain>
    </source>
</reference>